<evidence type="ECO:0000256" key="1">
    <source>
        <dbReference type="SAM" id="MobiDB-lite"/>
    </source>
</evidence>
<protein>
    <recommendedName>
        <fullName evidence="2">SAV-6107-like HEPN domain-containing protein</fullName>
    </recommendedName>
</protein>
<evidence type="ECO:0000313" key="4">
    <source>
        <dbReference type="Proteomes" id="UP000238362"/>
    </source>
</evidence>
<sequence length="186" mass="19818">MAIAFASHSGSVQDPAHGPARDPVAGPDRGPVQPELPIRVRPPVAPSAVSLLAQARHGFTEAGRESDPVGRFVSAYLSALRAAAAVLAARGRPHRGRARPESVWTLLESAAPELGEWAAYFAANSAKRAAAQAGVTRAVTEDSARELHRRTGEFLVVARRVVHGAEPARPVTRCDARPRVRKPRAR</sequence>
<evidence type="ECO:0000313" key="3">
    <source>
        <dbReference type="EMBL" id="PRX49550.1"/>
    </source>
</evidence>
<dbReference type="AlphaFoldDB" id="A0A2T0LZM0"/>
<dbReference type="InterPro" id="IPR040891">
    <property type="entry name" value="HEPN_SAV_6107"/>
</dbReference>
<keyword evidence="4" id="KW-1185">Reference proteome</keyword>
<organism evidence="3 4">
    <name type="scientific">Prauserella shujinwangii</name>
    <dbReference type="NCBI Taxonomy" id="1453103"/>
    <lineage>
        <taxon>Bacteria</taxon>
        <taxon>Bacillati</taxon>
        <taxon>Actinomycetota</taxon>
        <taxon>Actinomycetes</taxon>
        <taxon>Pseudonocardiales</taxon>
        <taxon>Pseudonocardiaceae</taxon>
        <taxon>Prauserella</taxon>
    </lineage>
</organism>
<dbReference type="EMBL" id="PVNH01000003">
    <property type="protein sequence ID" value="PRX49550.1"/>
    <property type="molecule type" value="Genomic_DNA"/>
</dbReference>
<name>A0A2T0LZM0_9PSEU</name>
<evidence type="ECO:0000259" key="2">
    <source>
        <dbReference type="Pfam" id="PF18726"/>
    </source>
</evidence>
<accession>A0A2T0LZM0</accession>
<feature type="region of interest" description="Disordered" evidence="1">
    <location>
        <begin position="1"/>
        <end position="40"/>
    </location>
</feature>
<dbReference type="RefSeq" id="WP_181193231.1">
    <property type="nucleotide sequence ID" value="NZ_PVNH01000003.1"/>
</dbReference>
<dbReference type="Proteomes" id="UP000238362">
    <property type="component" value="Unassembled WGS sequence"/>
</dbReference>
<gene>
    <name evidence="3" type="ORF">B0I33_103587</name>
</gene>
<dbReference type="Pfam" id="PF18726">
    <property type="entry name" value="HEPN_SAV_6107"/>
    <property type="match status" value="1"/>
</dbReference>
<feature type="domain" description="SAV-6107-like HEPN" evidence="2">
    <location>
        <begin position="63"/>
        <end position="156"/>
    </location>
</feature>
<proteinExistence type="predicted"/>
<reference evidence="3 4" key="1">
    <citation type="submission" date="2018-03" db="EMBL/GenBank/DDBJ databases">
        <title>Genomic Encyclopedia of Type Strains, Phase III (KMG-III): the genomes of soil and plant-associated and newly described type strains.</title>
        <authorList>
            <person name="Whitman W."/>
        </authorList>
    </citation>
    <scope>NUCLEOTIDE SEQUENCE [LARGE SCALE GENOMIC DNA]</scope>
    <source>
        <strain evidence="3 4">CGMCC 4.7125</strain>
    </source>
</reference>
<comment type="caution">
    <text evidence="3">The sequence shown here is derived from an EMBL/GenBank/DDBJ whole genome shotgun (WGS) entry which is preliminary data.</text>
</comment>